<accession>A0ABT9SPN2</accession>
<feature type="transmembrane region" description="Helical" evidence="1">
    <location>
        <begin position="75"/>
        <end position="96"/>
    </location>
</feature>
<evidence type="ECO:0000256" key="1">
    <source>
        <dbReference type="SAM" id="Phobius"/>
    </source>
</evidence>
<comment type="caution">
    <text evidence="2">The sequence shown here is derived from an EMBL/GenBank/DDBJ whole genome shotgun (WGS) entry which is preliminary data.</text>
</comment>
<keyword evidence="1" id="KW-0472">Membrane</keyword>
<reference evidence="2 3" key="1">
    <citation type="submission" date="2023-07" db="EMBL/GenBank/DDBJ databases">
        <title>Sorghum-associated microbial communities from plants grown in Nebraska, USA.</title>
        <authorList>
            <person name="Schachtman D."/>
        </authorList>
    </citation>
    <scope>NUCLEOTIDE SEQUENCE [LARGE SCALE GENOMIC DNA]</scope>
    <source>
        <strain evidence="2 3">CC351</strain>
    </source>
</reference>
<feature type="transmembrane region" description="Helical" evidence="1">
    <location>
        <begin position="47"/>
        <end position="63"/>
    </location>
</feature>
<dbReference type="EMBL" id="JAUSRL010000004">
    <property type="protein sequence ID" value="MDP9960942.1"/>
    <property type="molecule type" value="Genomic_DNA"/>
</dbReference>
<evidence type="ECO:0000313" key="3">
    <source>
        <dbReference type="Proteomes" id="UP001235513"/>
    </source>
</evidence>
<proteinExistence type="predicted"/>
<keyword evidence="1" id="KW-0812">Transmembrane</keyword>
<organism evidence="2 3">
    <name type="scientific">Chryseobacterium lathyri</name>
    <dbReference type="NCBI Taxonomy" id="395933"/>
    <lineage>
        <taxon>Bacteria</taxon>
        <taxon>Pseudomonadati</taxon>
        <taxon>Bacteroidota</taxon>
        <taxon>Flavobacteriia</taxon>
        <taxon>Flavobacteriales</taxon>
        <taxon>Weeksellaceae</taxon>
        <taxon>Chryseobacterium group</taxon>
        <taxon>Chryseobacterium</taxon>
    </lineage>
</organism>
<keyword evidence="1" id="KW-1133">Transmembrane helix</keyword>
<feature type="transmembrane region" description="Helical" evidence="1">
    <location>
        <begin position="108"/>
        <end position="128"/>
    </location>
</feature>
<protein>
    <submittedName>
        <fullName evidence="2">Glucan phosphoethanolaminetransferase (Alkaline phosphatase superfamily)</fullName>
    </submittedName>
</protein>
<dbReference type="Proteomes" id="UP001235513">
    <property type="component" value="Unassembled WGS sequence"/>
</dbReference>
<dbReference type="RefSeq" id="WP_306844586.1">
    <property type="nucleotide sequence ID" value="NZ_JAUSRL010000004.1"/>
</dbReference>
<name>A0ABT9SPN2_9FLAO</name>
<sequence length="134" mass="15215">MAWDLLEALGNILNVLDLFAGSSSSARINYSDKPTKKKKTKYLTEKVSADFIVAAVVLLFFVFKDSLPEKNYLQTLIVISLIGAAISGVLFFLLHVLELYYFKSFFKLLLFSSSVILFFISLVLYIYFRSGLFL</sequence>
<gene>
    <name evidence="2" type="ORF">J2T04_002830</name>
</gene>
<keyword evidence="3" id="KW-1185">Reference proteome</keyword>
<evidence type="ECO:0000313" key="2">
    <source>
        <dbReference type="EMBL" id="MDP9960942.1"/>
    </source>
</evidence>